<keyword evidence="6" id="KW-0249">Electron transport</keyword>
<keyword evidence="7 11" id="KW-1133">Transmembrane helix</keyword>
<evidence type="ECO:0000256" key="2">
    <source>
        <dbReference type="ARBA" id="ARBA00022448"/>
    </source>
</evidence>
<comment type="caution">
    <text evidence="15">The sequence shown here is derived from an EMBL/GenBank/DDBJ whole genome shotgun (WGS) entry which is preliminary data.</text>
</comment>
<dbReference type="PANTHER" id="PTHR19271">
    <property type="entry name" value="CYTOCHROME B"/>
    <property type="match status" value="1"/>
</dbReference>
<dbReference type="GO" id="GO:0016491">
    <property type="term" value="F:oxidoreductase activity"/>
    <property type="evidence" value="ECO:0007669"/>
    <property type="project" value="InterPro"/>
</dbReference>
<dbReference type="InterPro" id="IPR016174">
    <property type="entry name" value="Di-haem_cyt_TM"/>
</dbReference>
<dbReference type="Pfam" id="PF00032">
    <property type="entry name" value="Cytochrom_B_C"/>
    <property type="match status" value="1"/>
</dbReference>
<keyword evidence="4 11" id="KW-0812">Transmembrane</keyword>
<accession>A0A3D4VCE0</accession>
<feature type="domain" description="Cytochrome b/b6 N-terminal region profile" evidence="12">
    <location>
        <begin position="22"/>
        <end position="233"/>
    </location>
</feature>
<dbReference type="SUPFAM" id="SSF81648">
    <property type="entry name" value="a domain/subunit of cytochrome bc1 complex (Ubiquinol-cytochrome c reductase)"/>
    <property type="match status" value="1"/>
</dbReference>
<dbReference type="SUPFAM" id="SSF81342">
    <property type="entry name" value="Transmembrane di-heme cytochromes"/>
    <property type="match status" value="1"/>
</dbReference>
<feature type="transmembrane region" description="Helical" evidence="11">
    <location>
        <begin position="308"/>
        <end position="327"/>
    </location>
</feature>
<evidence type="ECO:0000256" key="4">
    <source>
        <dbReference type="ARBA" id="ARBA00022692"/>
    </source>
</evidence>
<feature type="domain" description="Cytochrome c" evidence="14">
    <location>
        <begin position="400"/>
        <end position="505"/>
    </location>
</feature>
<dbReference type="PANTHER" id="PTHR19271:SF16">
    <property type="entry name" value="CYTOCHROME B"/>
    <property type="match status" value="1"/>
</dbReference>
<evidence type="ECO:0000313" key="15">
    <source>
        <dbReference type="EMBL" id="HCT58773.1"/>
    </source>
</evidence>
<evidence type="ECO:0000256" key="1">
    <source>
        <dbReference type="ARBA" id="ARBA00004141"/>
    </source>
</evidence>
<dbReference type="GO" id="GO:0046872">
    <property type="term" value="F:metal ion binding"/>
    <property type="evidence" value="ECO:0007669"/>
    <property type="project" value="UniProtKB-KW"/>
</dbReference>
<feature type="transmembrane region" description="Helical" evidence="11">
    <location>
        <begin position="136"/>
        <end position="156"/>
    </location>
</feature>
<evidence type="ECO:0000256" key="6">
    <source>
        <dbReference type="ARBA" id="ARBA00022982"/>
    </source>
</evidence>
<proteinExistence type="predicted"/>
<dbReference type="GO" id="GO:0020037">
    <property type="term" value="F:heme binding"/>
    <property type="evidence" value="ECO:0007669"/>
    <property type="project" value="InterPro"/>
</dbReference>
<feature type="transmembrane region" description="Helical" evidence="11">
    <location>
        <begin position="202"/>
        <end position="225"/>
    </location>
</feature>
<evidence type="ECO:0000256" key="3">
    <source>
        <dbReference type="ARBA" id="ARBA00022617"/>
    </source>
</evidence>
<keyword evidence="5 10" id="KW-0479">Metal-binding</keyword>
<protein>
    <submittedName>
        <fullName evidence="15">Menaquinol-cytochrome C reductase</fullName>
    </submittedName>
</protein>
<dbReference type="PROSITE" id="PS51007">
    <property type="entry name" value="CYTC"/>
    <property type="match status" value="1"/>
</dbReference>
<keyword evidence="2" id="KW-0813">Transport</keyword>
<dbReference type="PROSITE" id="PS51002">
    <property type="entry name" value="CYTB_NTER"/>
    <property type="match status" value="1"/>
</dbReference>
<dbReference type="GO" id="GO:0009055">
    <property type="term" value="F:electron transfer activity"/>
    <property type="evidence" value="ECO:0007669"/>
    <property type="project" value="InterPro"/>
</dbReference>
<keyword evidence="3 10" id="KW-0349">Heme</keyword>
<evidence type="ECO:0000256" key="11">
    <source>
        <dbReference type="SAM" id="Phobius"/>
    </source>
</evidence>
<sequence length="611" mass="67937">MAHHHNDGSPEPETGGSNLKKAEAWLDNRTGFKGLLNEVLFENVPGGSRWRYVWGSTLSFFFVVQVITGTFLWMSYSPSTQSAWESVYFIQHQMWGGWFLRGLHHFVAQAMTVLLVLHLMQVIIDGAYKAPREVNYWFGVVLLLLILALSLTGYLLPWDQNGYWSTAVSTNLVGMSPIVGQAAQTVVVGGANYGHQTLSRFLALHAGVIPGVIILFIVGHVYLFRRHGITPKQPLKGPDEGFWPEQILKDVVACLAVLMVVLFFVVREHGAPLGAPADPSEQFSAARPEWYFLFLFQMLKYFPGKTEIIGAIVLPTVLLLTLAAMPIIGKWRLGHRFNLGFMGVMLFGVALLTWQAMSADRNDVEFQAAKATAKRDAARAVELANGGVPITGALSLMRDDAYTRGPRIFSQNCASCHRFDGHDGLGNPLPKDSISASDLKGFGSREWVRGFLHADTILTSRYWGGTIHAEGDMAMWLADHMPEDEDEELTRENVVLALSYQAKLRSQSALDVRDSARIASGVAFMRNTSSGCAECHKFQDVGTDSPELTDWGSRAWTIDFVADPTHPRFFGRDNDRMPSFGTEKTLTQREIEMVVDWLRGEWQTPKAAAKP</sequence>
<dbReference type="InterPro" id="IPR036150">
    <property type="entry name" value="Cyt_b/b6_C_sf"/>
</dbReference>
<reference evidence="15 16" key="1">
    <citation type="journal article" date="2018" name="Nat. Biotechnol.">
        <title>A standardized bacterial taxonomy based on genome phylogeny substantially revises the tree of life.</title>
        <authorList>
            <person name="Parks D.H."/>
            <person name="Chuvochina M."/>
            <person name="Waite D.W."/>
            <person name="Rinke C."/>
            <person name="Skarshewski A."/>
            <person name="Chaumeil P.A."/>
            <person name="Hugenholtz P."/>
        </authorList>
    </citation>
    <scope>NUCLEOTIDE SEQUENCE [LARGE SCALE GENOMIC DNA]</scope>
    <source>
        <strain evidence="15">UBA8844</strain>
    </source>
</reference>
<evidence type="ECO:0000259" key="14">
    <source>
        <dbReference type="PROSITE" id="PS51007"/>
    </source>
</evidence>
<dbReference type="Gene3D" id="1.20.810.10">
    <property type="entry name" value="Cytochrome Bc1 Complex, Chain C"/>
    <property type="match status" value="1"/>
</dbReference>
<dbReference type="PROSITE" id="PS51003">
    <property type="entry name" value="CYTB_CTER"/>
    <property type="match status" value="1"/>
</dbReference>
<dbReference type="InterPro" id="IPR005798">
    <property type="entry name" value="Cyt_b/b6_C"/>
</dbReference>
<evidence type="ECO:0000256" key="9">
    <source>
        <dbReference type="ARBA" id="ARBA00023136"/>
    </source>
</evidence>
<evidence type="ECO:0000256" key="8">
    <source>
        <dbReference type="ARBA" id="ARBA00023004"/>
    </source>
</evidence>
<evidence type="ECO:0000256" key="10">
    <source>
        <dbReference type="PROSITE-ProRule" id="PRU00433"/>
    </source>
</evidence>
<dbReference type="OMA" id="WATKVAT"/>
<dbReference type="Gene3D" id="1.10.760.10">
    <property type="entry name" value="Cytochrome c-like domain"/>
    <property type="match status" value="2"/>
</dbReference>
<organism evidence="15 16">
    <name type="scientific">Gemmatimonas aurantiaca</name>
    <dbReference type="NCBI Taxonomy" id="173480"/>
    <lineage>
        <taxon>Bacteria</taxon>
        <taxon>Pseudomonadati</taxon>
        <taxon>Gemmatimonadota</taxon>
        <taxon>Gemmatimonadia</taxon>
        <taxon>Gemmatimonadales</taxon>
        <taxon>Gemmatimonadaceae</taxon>
        <taxon>Gemmatimonas</taxon>
    </lineage>
</organism>
<dbReference type="InterPro" id="IPR005797">
    <property type="entry name" value="Cyt_b/b6_N"/>
</dbReference>
<feature type="transmembrane region" description="Helical" evidence="11">
    <location>
        <begin position="52"/>
        <end position="76"/>
    </location>
</feature>
<feature type="transmembrane region" description="Helical" evidence="11">
    <location>
        <begin position="103"/>
        <end position="124"/>
    </location>
</feature>
<dbReference type="Pfam" id="PF13631">
    <property type="entry name" value="Cytochrom_B_N_2"/>
    <property type="match status" value="1"/>
</dbReference>
<dbReference type="Pfam" id="PF13442">
    <property type="entry name" value="Cytochrome_CBB3"/>
    <property type="match status" value="1"/>
</dbReference>
<keyword evidence="9 11" id="KW-0472">Membrane</keyword>
<evidence type="ECO:0000256" key="5">
    <source>
        <dbReference type="ARBA" id="ARBA00022723"/>
    </source>
</evidence>
<evidence type="ECO:0000259" key="13">
    <source>
        <dbReference type="PROSITE" id="PS51003"/>
    </source>
</evidence>
<dbReference type="EMBL" id="DPIY01000011">
    <property type="protein sequence ID" value="HCT58773.1"/>
    <property type="molecule type" value="Genomic_DNA"/>
</dbReference>
<dbReference type="GO" id="GO:0022904">
    <property type="term" value="P:respiratory electron transport chain"/>
    <property type="evidence" value="ECO:0007669"/>
    <property type="project" value="InterPro"/>
</dbReference>
<comment type="subcellular location">
    <subcellularLocation>
        <location evidence="1">Membrane</location>
        <topology evidence="1">Multi-pass membrane protein</topology>
    </subcellularLocation>
</comment>
<evidence type="ECO:0000259" key="12">
    <source>
        <dbReference type="PROSITE" id="PS51002"/>
    </source>
</evidence>
<feature type="transmembrane region" description="Helical" evidence="11">
    <location>
        <begin position="339"/>
        <end position="357"/>
    </location>
</feature>
<dbReference type="InterPro" id="IPR036909">
    <property type="entry name" value="Cyt_c-like_dom_sf"/>
</dbReference>
<dbReference type="GO" id="GO:0016020">
    <property type="term" value="C:membrane"/>
    <property type="evidence" value="ECO:0007669"/>
    <property type="project" value="UniProtKB-SubCell"/>
</dbReference>
<dbReference type="SUPFAM" id="SSF46626">
    <property type="entry name" value="Cytochrome c"/>
    <property type="match status" value="2"/>
</dbReference>
<dbReference type="Proteomes" id="UP000264071">
    <property type="component" value="Unassembled WGS sequence"/>
</dbReference>
<dbReference type="InterPro" id="IPR009056">
    <property type="entry name" value="Cyt_c-like_dom"/>
</dbReference>
<feature type="domain" description="Cytochrome b/b6 C-terminal region profile" evidence="13">
    <location>
        <begin position="232"/>
        <end position="328"/>
    </location>
</feature>
<evidence type="ECO:0000256" key="7">
    <source>
        <dbReference type="ARBA" id="ARBA00022989"/>
    </source>
</evidence>
<dbReference type="AlphaFoldDB" id="A0A3D4VCE0"/>
<name>A0A3D4VCE0_9BACT</name>
<keyword evidence="8 10" id="KW-0408">Iron</keyword>
<evidence type="ECO:0000313" key="16">
    <source>
        <dbReference type="Proteomes" id="UP000264071"/>
    </source>
</evidence>
<dbReference type="InterPro" id="IPR027387">
    <property type="entry name" value="Cytb/b6-like_sf"/>
</dbReference>
<feature type="transmembrane region" description="Helical" evidence="11">
    <location>
        <begin position="246"/>
        <end position="266"/>
    </location>
</feature>
<gene>
    <name evidence="15" type="ORF">DGD08_16325</name>
</gene>